<feature type="signal peptide" evidence="1">
    <location>
        <begin position="1"/>
        <end position="19"/>
    </location>
</feature>
<proteinExistence type="predicted"/>
<dbReference type="Proteomes" id="UP000029878">
    <property type="component" value="Unassembled WGS sequence"/>
</dbReference>
<accession>A0A4U8S2A5</accession>
<comment type="caution">
    <text evidence="2">The sequence shown here is derived from an EMBL/GenBank/DDBJ whole genome shotgun (WGS) entry which is preliminary data.</text>
</comment>
<keyword evidence="1" id="KW-0732">Signal</keyword>
<evidence type="ECO:0000256" key="1">
    <source>
        <dbReference type="SAM" id="SignalP"/>
    </source>
</evidence>
<sequence length="171" mass="20365">MKKSACCLLLSLLINLTFGKEYMWQWHRIDCTYKHNIESLFEHCSPMEQEFIEEARKECGEDNWIKLQKWIACGAPQRVIIKAKDIQEAYKAYTQYVGEEWLFKKLPLQNFKKDMDDNSCINYIWRNNTYLEIYYGFDMKTQCDYVHFFDMGDGNIAIVKGSDTTCERNLS</sequence>
<dbReference type="RefSeq" id="WP_034347868.1">
    <property type="nucleotide sequence ID" value="NZ_FZNG01000043.1"/>
</dbReference>
<evidence type="ECO:0000313" key="2">
    <source>
        <dbReference type="EMBL" id="TLD79747.1"/>
    </source>
</evidence>
<name>A0A4U8S2A5_9HELI</name>
<gene>
    <name evidence="2" type="ORF">LS81_010240</name>
</gene>
<evidence type="ECO:0008006" key="4">
    <source>
        <dbReference type="Google" id="ProtNLM"/>
    </source>
</evidence>
<dbReference type="OrthoDB" id="5327296at2"/>
<feature type="chain" id="PRO_5020895535" description="DUF1311 domain-containing protein" evidence="1">
    <location>
        <begin position="20"/>
        <end position="171"/>
    </location>
</feature>
<protein>
    <recommendedName>
        <fullName evidence="4">DUF1311 domain-containing protein</fullName>
    </recommendedName>
</protein>
<organism evidence="2 3">
    <name type="scientific">Helicobacter trogontum</name>
    <dbReference type="NCBI Taxonomy" id="50960"/>
    <lineage>
        <taxon>Bacteria</taxon>
        <taxon>Pseudomonadati</taxon>
        <taxon>Campylobacterota</taxon>
        <taxon>Epsilonproteobacteria</taxon>
        <taxon>Campylobacterales</taxon>
        <taxon>Helicobacteraceae</taxon>
        <taxon>Helicobacter</taxon>
    </lineage>
</organism>
<dbReference type="AlphaFoldDB" id="A0A4U8S2A5"/>
<dbReference type="EMBL" id="JRPL02000049">
    <property type="protein sequence ID" value="TLD79747.1"/>
    <property type="molecule type" value="Genomic_DNA"/>
</dbReference>
<reference evidence="2 3" key="1">
    <citation type="journal article" date="2014" name="Genome Announc.">
        <title>Draft genome sequences of eight enterohepatic helicobacter species isolated from both laboratory and wild rodents.</title>
        <authorList>
            <person name="Sheh A."/>
            <person name="Shen Z."/>
            <person name="Fox J.G."/>
        </authorList>
    </citation>
    <scope>NUCLEOTIDE SEQUENCE [LARGE SCALE GENOMIC DNA]</scope>
    <source>
        <strain evidence="2 3">ATCC 700114</strain>
    </source>
</reference>
<evidence type="ECO:0000313" key="3">
    <source>
        <dbReference type="Proteomes" id="UP000029878"/>
    </source>
</evidence>